<evidence type="ECO:0000256" key="4">
    <source>
        <dbReference type="ARBA" id="ARBA00022827"/>
    </source>
</evidence>
<dbReference type="InterPro" id="IPR046373">
    <property type="entry name" value="Acyl-CoA_Oxase/DH_mid-dom_sf"/>
</dbReference>
<evidence type="ECO:0000256" key="3">
    <source>
        <dbReference type="ARBA" id="ARBA00022630"/>
    </source>
</evidence>
<dbReference type="GO" id="GO:0033539">
    <property type="term" value="P:fatty acid beta-oxidation using acyl-CoA dehydrogenase"/>
    <property type="evidence" value="ECO:0007669"/>
    <property type="project" value="TreeGrafter"/>
</dbReference>
<dbReference type="InterPro" id="IPR009100">
    <property type="entry name" value="AcylCoA_DH/oxidase_NM_dom_sf"/>
</dbReference>
<dbReference type="PANTHER" id="PTHR48083">
    <property type="entry name" value="MEDIUM-CHAIN SPECIFIC ACYL-COA DEHYDROGENASE, MITOCHONDRIAL-RELATED"/>
    <property type="match status" value="1"/>
</dbReference>
<reference evidence="11" key="1">
    <citation type="submission" date="2016-06" db="UniProtKB">
        <authorList>
            <consortium name="WormBaseParasite"/>
        </authorList>
    </citation>
    <scope>IDENTIFICATION</scope>
</reference>
<dbReference type="InterPro" id="IPR036250">
    <property type="entry name" value="AcylCo_DH-like_C"/>
</dbReference>
<keyword evidence="3 6" id="KW-0285">Flavoprotein</keyword>
<dbReference type="GO" id="GO:0004466">
    <property type="term" value="F:long-chain fatty acyl-CoA dehydrogenase activity"/>
    <property type="evidence" value="ECO:0007669"/>
    <property type="project" value="TreeGrafter"/>
</dbReference>
<evidence type="ECO:0000256" key="5">
    <source>
        <dbReference type="ARBA" id="ARBA00023002"/>
    </source>
</evidence>
<comment type="similarity">
    <text evidence="2 6">Belongs to the acyl-CoA dehydrogenase family.</text>
</comment>
<evidence type="ECO:0000313" key="9">
    <source>
        <dbReference type="EMBL" id="VDP84217.1"/>
    </source>
</evidence>
<dbReference type="EMBL" id="UZAN01046484">
    <property type="protein sequence ID" value="VDP84217.1"/>
    <property type="molecule type" value="Genomic_DNA"/>
</dbReference>
<dbReference type="OrthoDB" id="9988775at2759"/>
<dbReference type="FunFam" id="1.20.140.10:FF:000020">
    <property type="entry name" value="Long-chain specific acyl-CoA dehydrogenase, mitochondrial"/>
    <property type="match status" value="1"/>
</dbReference>
<dbReference type="AlphaFoldDB" id="A0A183APB8"/>
<evidence type="ECO:0000313" key="11">
    <source>
        <dbReference type="WBParaSite" id="ECPE_0000882901-mRNA-1"/>
    </source>
</evidence>
<dbReference type="FunFam" id="2.40.110.10:FF:000002">
    <property type="entry name" value="Acyl-CoA dehydrogenase fadE12"/>
    <property type="match status" value="1"/>
</dbReference>
<dbReference type="GO" id="GO:0050660">
    <property type="term" value="F:flavin adenine dinucleotide binding"/>
    <property type="evidence" value="ECO:0007669"/>
    <property type="project" value="InterPro"/>
</dbReference>
<keyword evidence="5 6" id="KW-0560">Oxidoreductase</keyword>
<dbReference type="PROSITE" id="PS00073">
    <property type="entry name" value="ACYL_COA_DH_2"/>
    <property type="match status" value="1"/>
</dbReference>
<evidence type="ECO:0000313" key="10">
    <source>
        <dbReference type="Proteomes" id="UP000272942"/>
    </source>
</evidence>
<gene>
    <name evidence="9" type="ORF">ECPE_LOCUS8803</name>
</gene>
<dbReference type="PANTHER" id="PTHR48083:SF20">
    <property type="entry name" value="LONG-CHAIN SPECIFIC ACYL-COA DEHYDROGENASE, MITOCHONDRIAL"/>
    <property type="match status" value="1"/>
</dbReference>
<proteinExistence type="inferred from homology"/>
<dbReference type="Gene3D" id="1.10.540.10">
    <property type="entry name" value="Acyl-CoA dehydrogenase/oxidase, N-terminal domain"/>
    <property type="match status" value="1"/>
</dbReference>
<evidence type="ECO:0000256" key="2">
    <source>
        <dbReference type="ARBA" id="ARBA00009347"/>
    </source>
</evidence>
<dbReference type="Gene3D" id="1.20.140.10">
    <property type="entry name" value="Butyryl-CoA Dehydrogenase, subunit A, domain 3"/>
    <property type="match status" value="1"/>
</dbReference>
<accession>A0A183APB8</accession>
<comment type="cofactor">
    <cofactor evidence="1 6">
        <name>FAD</name>
        <dbReference type="ChEBI" id="CHEBI:57692"/>
    </cofactor>
</comment>
<dbReference type="InterPro" id="IPR009075">
    <property type="entry name" value="AcylCo_DH/oxidase_C"/>
</dbReference>
<keyword evidence="10" id="KW-1185">Reference proteome</keyword>
<evidence type="ECO:0000256" key="1">
    <source>
        <dbReference type="ARBA" id="ARBA00001974"/>
    </source>
</evidence>
<dbReference type="GO" id="GO:0019254">
    <property type="term" value="P:carnitine metabolic process, CoA-linked"/>
    <property type="evidence" value="ECO:0007669"/>
    <property type="project" value="TreeGrafter"/>
</dbReference>
<evidence type="ECO:0000256" key="6">
    <source>
        <dbReference type="RuleBase" id="RU362125"/>
    </source>
</evidence>
<reference evidence="9 10" key="2">
    <citation type="submission" date="2018-11" db="EMBL/GenBank/DDBJ databases">
        <authorList>
            <consortium name="Pathogen Informatics"/>
        </authorList>
    </citation>
    <scope>NUCLEOTIDE SEQUENCE [LARGE SCALE GENOMIC DNA]</scope>
    <source>
        <strain evidence="9 10">Egypt</strain>
    </source>
</reference>
<feature type="domain" description="Acyl-CoA dehydrogenase/oxidase C-terminal" evidence="7">
    <location>
        <begin position="137"/>
        <end position="285"/>
    </location>
</feature>
<dbReference type="PROSITE" id="PS00072">
    <property type="entry name" value="ACYL_COA_DH_1"/>
    <property type="match status" value="1"/>
</dbReference>
<organism evidence="11">
    <name type="scientific">Echinostoma caproni</name>
    <dbReference type="NCBI Taxonomy" id="27848"/>
    <lineage>
        <taxon>Eukaryota</taxon>
        <taxon>Metazoa</taxon>
        <taxon>Spiralia</taxon>
        <taxon>Lophotrochozoa</taxon>
        <taxon>Platyhelminthes</taxon>
        <taxon>Trematoda</taxon>
        <taxon>Digenea</taxon>
        <taxon>Plagiorchiida</taxon>
        <taxon>Echinostomata</taxon>
        <taxon>Echinostomatoidea</taxon>
        <taxon>Echinostomatidae</taxon>
        <taxon>Echinostoma</taxon>
    </lineage>
</organism>
<dbReference type="GO" id="GO:0005739">
    <property type="term" value="C:mitochondrion"/>
    <property type="evidence" value="ECO:0007669"/>
    <property type="project" value="TreeGrafter"/>
</dbReference>
<sequence>MPYISRYGTDEQKRKYLPNMTSGRCIGAIAMTEPAAGSDLQGIRTNAKREGTDWVLNGSKVFITNGYMCDMVIVVAITNQQAKSPAHGISLFLVDAGTSGFTKGRKLIKMGLKAQDTAELFFENVRLPAAQLLGEENRGFFLLMNELPQERLLIADISQAGAEFVFETTRSYAKSRKAFQRTLSDLQTVQHRLAEMKTSICVSRAFVDQCLELLNQGRLDSSMASMAKYWASDLFNRVAHDGVQLHGGWGYMWDYAVCKAYVDSRVQSIYGGSNEIMKELIARSIMKD</sequence>
<evidence type="ECO:0000259" key="7">
    <source>
        <dbReference type="Pfam" id="PF00441"/>
    </source>
</evidence>
<keyword evidence="4 6" id="KW-0274">FAD</keyword>
<evidence type="ECO:0000259" key="8">
    <source>
        <dbReference type="Pfam" id="PF02770"/>
    </source>
</evidence>
<name>A0A183APB8_9TREM</name>
<dbReference type="Pfam" id="PF00441">
    <property type="entry name" value="Acyl-CoA_dh_1"/>
    <property type="match status" value="1"/>
</dbReference>
<protein>
    <submittedName>
        <fullName evidence="11">Acyl-CoA dehydrogenase</fullName>
    </submittedName>
</protein>
<dbReference type="WBParaSite" id="ECPE_0000882901-mRNA-1">
    <property type="protein sequence ID" value="ECPE_0000882901-mRNA-1"/>
    <property type="gene ID" value="ECPE_0000882901"/>
</dbReference>
<dbReference type="Pfam" id="PF02770">
    <property type="entry name" value="Acyl-CoA_dh_M"/>
    <property type="match status" value="1"/>
</dbReference>
<dbReference type="InterPro" id="IPR037069">
    <property type="entry name" value="AcylCoA_DH/ox_N_sf"/>
</dbReference>
<dbReference type="InterPro" id="IPR006089">
    <property type="entry name" value="Acyl-CoA_DH_CS"/>
</dbReference>
<feature type="domain" description="Acyl-CoA oxidase/dehydrogenase middle" evidence="8">
    <location>
        <begin position="28"/>
        <end position="125"/>
    </location>
</feature>
<dbReference type="SUPFAM" id="SSF47203">
    <property type="entry name" value="Acyl-CoA dehydrogenase C-terminal domain-like"/>
    <property type="match status" value="1"/>
</dbReference>
<dbReference type="Gene3D" id="2.40.110.10">
    <property type="entry name" value="Butyryl-CoA Dehydrogenase, subunit A, domain 2"/>
    <property type="match status" value="1"/>
</dbReference>
<dbReference type="GO" id="GO:0042758">
    <property type="term" value="P:long-chain fatty acid catabolic process"/>
    <property type="evidence" value="ECO:0007669"/>
    <property type="project" value="TreeGrafter"/>
</dbReference>
<dbReference type="InterPro" id="IPR006091">
    <property type="entry name" value="Acyl-CoA_Oxase/DH_mid-dom"/>
</dbReference>
<dbReference type="SUPFAM" id="SSF56645">
    <property type="entry name" value="Acyl-CoA dehydrogenase NM domain-like"/>
    <property type="match status" value="1"/>
</dbReference>
<dbReference type="Proteomes" id="UP000272942">
    <property type="component" value="Unassembled WGS sequence"/>
</dbReference>
<dbReference type="InterPro" id="IPR050741">
    <property type="entry name" value="Acyl-CoA_dehydrogenase"/>
</dbReference>